<dbReference type="AlphaFoldDB" id="A0A9X6GDY5"/>
<feature type="binding site" evidence="3">
    <location>
        <begin position="257"/>
        <end position="258"/>
    </location>
    <ligand>
        <name>ATP</name>
        <dbReference type="ChEBI" id="CHEBI:30616"/>
    </ligand>
</feature>
<dbReference type="InterPro" id="IPR003812">
    <property type="entry name" value="Fido"/>
</dbReference>
<name>A0A9X6GDY5_BACCE</name>
<dbReference type="EMBL" id="MUAU01000117">
    <property type="protein sequence ID" value="OOR72466.1"/>
    <property type="molecule type" value="Genomic_DNA"/>
</dbReference>
<protein>
    <submittedName>
        <fullName evidence="5">Fic/DOC family protein</fullName>
    </submittedName>
</protein>
<evidence type="ECO:0000256" key="1">
    <source>
        <dbReference type="PIRSR" id="PIRSR038925-1"/>
    </source>
</evidence>
<dbReference type="InterPro" id="IPR036597">
    <property type="entry name" value="Fido-like_dom_sf"/>
</dbReference>
<dbReference type="Pfam" id="PF02661">
    <property type="entry name" value="Fic"/>
    <property type="match status" value="1"/>
</dbReference>
<dbReference type="InterPro" id="IPR036388">
    <property type="entry name" value="WH-like_DNA-bd_sf"/>
</dbReference>
<feature type="domain" description="Fido" evidence="4">
    <location>
        <begin position="110"/>
        <end position="280"/>
    </location>
</feature>
<dbReference type="Gene3D" id="1.10.10.10">
    <property type="entry name" value="Winged helix-like DNA-binding domain superfamily/Winged helix DNA-binding domain"/>
    <property type="match status" value="1"/>
</dbReference>
<keyword evidence="1" id="KW-0547">Nucleotide-binding</keyword>
<evidence type="ECO:0000259" key="4">
    <source>
        <dbReference type="PROSITE" id="PS51459"/>
    </source>
</evidence>
<feature type="binding site" evidence="3">
    <location>
        <begin position="219"/>
        <end position="226"/>
    </location>
    <ligand>
        <name>ATP</name>
        <dbReference type="ChEBI" id="CHEBI:30616"/>
    </ligand>
</feature>
<feature type="active site" evidence="2">
    <location>
        <position position="215"/>
    </location>
</feature>
<feature type="binding site" evidence="1">
    <location>
        <begin position="220"/>
        <end position="226"/>
    </location>
    <ligand>
        <name>ATP</name>
        <dbReference type="ChEBI" id="CHEBI:30616"/>
    </ligand>
</feature>
<dbReference type="InterPro" id="IPR026287">
    <property type="entry name" value="SoFic-like"/>
</dbReference>
<dbReference type="InterPro" id="IPR040198">
    <property type="entry name" value="Fido_containing"/>
</dbReference>
<evidence type="ECO:0000313" key="5">
    <source>
        <dbReference type="EMBL" id="OOR72466.1"/>
    </source>
</evidence>
<dbReference type="GO" id="GO:0005524">
    <property type="term" value="F:ATP binding"/>
    <property type="evidence" value="ECO:0007669"/>
    <property type="project" value="UniProtKB-KW"/>
</dbReference>
<reference evidence="5 6" key="1">
    <citation type="submission" date="2017-01" db="EMBL/GenBank/DDBJ databases">
        <title>Bacillus cereus isolates.</title>
        <authorList>
            <person name="Beno S.M."/>
        </authorList>
    </citation>
    <scope>NUCLEOTIDE SEQUENCE [LARGE SCALE GENOMIC DNA]</scope>
    <source>
        <strain evidence="5 6">FSL K6-1030</strain>
    </source>
</reference>
<feature type="binding site" evidence="1">
    <location>
        <position position="257"/>
    </location>
    <ligand>
        <name>ATP</name>
        <dbReference type="ChEBI" id="CHEBI:30616"/>
    </ligand>
</feature>
<sequence length="376" mass="43052">MTAIKGVKKLPICVSTQSAVDLFSKLANISSEIGRLDEKFKRSILQSDFVNMLALNESVQSTRIEGTQVTFTDMVERTHKTEQKWEHIEVLNYQKALLIGQDRMRNGYPLSTRLILELHEILMDGARGTNVACGQFRKVPNWIGPTKRPEDAVYIPIDSNEIEDYLKNWETFANGHPYGEKMDTSHLNSDCYIINEEAHPLLKVAILHAQFESIHPFLDGNGRLGRIIIALYMMQSKQLSSPIFFVSEELEKQRSRYYHLLNETRGANPNWSNWLSFFLDASKRMADKLNVLFDKAEELAKIGMGKCETDTERRVYLMTFMSPNITAVQVSKQFRIAPSTARRILNSLADKGLVFKDATKKRNIEYFNYDILGIVG</sequence>
<dbReference type="Proteomes" id="UP000190641">
    <property type="component" value="Unassembled WGS sequence"/>
</dbReference>
<dbReference type="Gene3D" id="1.10.3290.10">
    <property type="entry name" value="Fido-like domain"/>
    <property type="match status" value="1"/>
</dbReference>
<dbReference type="SUPFAM" id="SSF46785">
    <property type="entry name" value="Winged helix' DNA-binding domain"/>
    <property type="match status" value="1"/>
</dbReference>
<dbReference type="PANTHER" id="PTHR13504">
    <property type="entry name" value="FIDO DOMAIN-CONTAINING PROTEIN DDB_G0283145"/>
    <property type="match status" value="1"/>
</dbReference>
<feature type="binding site" evidence="1">
    <location>
        <position position="65"/>
    </location>
    <ligand>
        <name>ATP</name>
        <dbReference type="ChEBI" id="CHEBI:30616"/>
    </ligand>
</feature>
<dbReference type="InterPro" id="IPR036390">
    <property type="entry name" value="WH_DNA-bd_sf"/>
</dbReference>
<evidence type="ECO:0000256" key="2">
    <source>
        <dbReference type="PIRSR" id="PIRSR640198-1"/>
    </source>
</evidence>
<dbReference type="InterPro" id="IPR025758">
    <property type="entry name" value="Fic/DOC_N"/>
</dbReference>
<keyword evidence="1" id="KW-0067">ATP-binding</keyword>
<accession>A0A9X6GDY5</accession>
<dbReference type="PANTHER" id="PTHR13504:SF38">
    <property type="entry name" value="FIDO DOMAIN-CONTAINING PROTEIN"/>
    <property type="match status" value="1"/>
</dbReference>
<evidence type="ECO:0000256" key="3">
    <source>
        <dbReference type="PIRSR" id="PIRSR640198-2"/>
    </source>
</evidence>
<proteinExistence type="predicted"/>
<evidence type="ECO:0000313" key="6">
    <source>
        <dbReference type="Proteomes" id="UP000190641"/>
    </source>
</evidence>
<feature type="binding site" evidence="1">
    <location>
        <position position="215"/>
    </location>
    <ligand>
        <name>ATP</name>
        <dbReference type="ChEBI" id="CHEBI:30616"/>
    </ligand>
</feature>
<organism evidence="5 6">
    <name type="scientific">Bacillus cereus</name>
    <dbReference type="NCBI Taxonomy" id="1396"/>
    <lineage>
        <taxon>Bacteria</taxon>
        <taxon>Bacillati</taxon>
        <taxon>Bacillota</taxon>
        <taxon>Bacilli</taxon>
        <taxon>Bacillales</taxon>
        <taxon>Bacillaceae</taxon>
        <taxon>Bacillus</taxon>
        <taxon>Bacillus cereus group</taxon>
    </lineage>
</organism>
<dbReference type="SUPFAM" id="SSF140931">
    <property type="entry name" value="Fic-like"/>
    <property type="match status" value="1"/>
</dbReference>
<gene>
    <name evidence="5" type="ORF">BLX06_24620</name>
</gene>
<comment type="caution">
    <text evidence="5">The sequence shown here is derived from an EMBL/GenBank/DDBJ whole genome shotgun (WGS) entry which is preliminary data.</text>
</comment>
<dbReference type="Pfam" id="PF13784">
    <property type="entry name" value="Fic_N"/>
    <property type="match status" value="1"/>
</dbReference>
<dbReference type="PROSITE" id="PS51459">
    <property type="entry name" value="FIDO"/>
    <property type="match status" value="1"/>
</dbReference>
<dbReference type="PIRSF" id="PIRSF038925">
    <property type="entry name" value="AMP-prot_trans"/>
    <property type="match status" value="1"/>
</dbReference>
<dbReference type="RefSeq" id="WP_078187248.1">
    <property type="nucleotide sequence ID" value="NZ_MUAU01000117.1"/>
</dbReference>